<dbReference type="GeneID" id="52036905"/>
<dbReference type="Proteomes" id="UP000306813">
    <property type="component" value="Unassembled WGS sequence"/>
</dbReference>
<proteinExistence type="predicted"/>
<keyword evidence="4" id="KW-1185">Reference proteome</keyword>
<dbReference type="EMBL" id="VRMA01000038">
    <property type="protein sequence ID" value="TXK57743.1"/>
    <property type="molecule type" value="Genomic_DNA"/>
</dbReference>
<dbReference type="KEGG" id="chv:CHELV3228_0999"/>
<evidence type="ECO:0000313" key="2">
    <source>
        <dbReference type="EMBL" id="TXK57743.1"/>
    </source>
</evidence>
<dbReference type="Proteomes" id="UP000321317">
    <property type="component" value="Unassembled WGS sequence"/>
</dbReference>
<reference evidence="1 3" key="1">
    <citation type="submission" date="2019-05" db="EMBL/GenBank/DDBJ databases">
        <title>Draft genomes of eight strains of Campylobacter helveticus isolated from cats and a dog in New Zealand.</title>
        <authorList>
            <person name="Bojanic K."/>
            <person name="Midwinter A.C."/>
            <person name="Biggs P.J."/>
            <person name="Acke E."/>
            <person name="Cornelius A.J."/>
            <person name="Marshall J.C."/>
        </authorList>
    </citation>
    <scope>NUCLEOTIDE SEQUENCE [LARGE SCALE GENOMIC DNA]</scope>
    <source>
        <strain evidence="1 3">ACP123b</strain>
    </source>
</reference>
<organism evidence="1 3">
    <name type="scientific">Campylobacter helveticus</name>
    <dbReference type="NCBI Taxonomy" id="28898"/>
    <lineage>
        <taxon>Bacteria</taxon>
        <taxon>Pseudomonadati</taxon>
        <taxon>Campylobacterota</taxon>
        <taxon>Epsilonproteobacteria</taxon>
        <taxon>Campylobacterales</taxon>
        <taxon>Campylobacteraceae</taxon>
        <taxon>Campylobacter</taxon>
    </lineage>
</organism>
<evidence type="ECO:0000313" key="1">
    <source>
        <dbReference type="EMBL" id="TNB56582.1"/>
    </source>
</evidence>
<name>A0AAX2UJA1_9BACT</name>
<protein>
    <submittedName>
        <fullName evidence="1">Uncharacterized protein</fullName>
    </submittedName>
</protein>
<dbReference type="AlphaFoldDB" id="A0AAX2UJA1"/>
<accession>A0AAX2UJA1</accession>
<dbReference type="RefSeq" id="WP_082199833.1">
    <property type="nucleotide sequence ID" value="NZ_CAUWMG010000015.1"/>
</dbReference>
<gene>
    <name evidence="1" type="ORF">FDW42_07110</name>
    <name evidence="2" type="ORF">FVD16_04095</name>
</gene>
<reference evidence="2 4" key="2">
    <citation type="submission" date="2019-08" db="EMBL/GenBank/DDBJ databases">
        <title>Rapid identification of Enteric Bacteria from Whole Genome Sequences (WGS) using Average Nucleotide Identity (ANI).</title>
        <authorList>
            <person name="Lane C."/>
        </authorList>
    </citation>
    <scope>NUCLEOTIDE SEQUENCE [LARGE SCALE GENOMIC DNA]</scope>
    <source>
        <strain evidence="2 4">D4984</strain>
    </source>
</reference>
<evidence type="ECO:0000313" key="3">
    <source>
        <dbReference type="Proteomes" id="UP000306813"/>
    </source>
</evidence>
<sequence>MIENNITQSELANPLNEHLMYINEVKNALIKAYEATEELCGYYAHNQSLYNQISRTLYRIEEADKNLNELFALE</sequence>
<evidence type="ECO:0000313" key="4">
    <source>
        <dbReference type="Proteomes" id="UP000321317"/>
    </source>
</evidence>
<comment type="caution">
    <text evidence="1">The sequence shown here is derived from an EMBL/GenBank/DDBJ whole genome shotgun (WGS) entry which is preliminary data.</text>
</comment>
<dbReference type="EMBL" id="VDBS01000053">
    <property type="protein sequence ID" value="TNB56582.1"/>
    <property type="molecule type" value="Genomic_DNA"/>
</dbReference>